<evidence type="ECO:0000259" key="13">
    <source>
        <dbReference type="PROSITE" id="PS50972"/>
    </source>
</evidence>
<protein>
    <recommendedName>
        <fullName evidence="6 12">Dihydropteroate synthase</fullName>
        <shortName evidence="12">DHPS</shortName>
        <ecNumber evidence="5 12">2.5.1.15</ecNumber>
    </recommendedName>
    <alternativeName>
        <fullName evidence="11 12">Dihydropteroate pyrophosphorylase</fullName>
    </alternativeName>
</protein>
<reference evidence="14 15" key="1">
    <citation type="submission" date="2018-01" db="EMBL/GenBank/DDBJ databases">
        <title>Metagenomic assembled genomes from two thermal pools in the Uzon Caldera, Kamchatka, Russia.</title>
        <authorList>
            <person name="Wilkins L."/>
            <person name="Ettinger C."/>
        </authorList>
    </citation>
    <scope>NUCLEOTIDE SEQUENCE [LARGE SCALE GENOMIC DNA]</scope>
    <source>
        <strain evidence="14">ZAV-04</strain>
    </source>
</reference>
<sequence>MKLKFHNFEFDFLKKTYIMGILNVTPDSFFDGGRYLSFQNAIDHALRMVEEGADIIDIGGESTRPGAEPVSIDEELKRVIPIIEALSKKISIPISIDTYKAKVAEKAIEAGATIVNDISGLRFDPEMAKVVSRYKVPVVIMHIKGTPRDMQKNPHYEALIPEIIEYLRNSIVIAKQAGVDENMIIIDPGIGFGKLPQHNLQILKNLKEFSKLGKPILIGVSRKSFIGYVLNESSPEKRLEGTASAVAVSVINGANIVRVHDVGFMAKIVKLADAIKFS</sequence>
<dbReference type="Pfam" id="PF00809">
    <property type="entry name" value="Pterin_bind"/>
    <property type="match status" value="1"/>
</dbReference>
<dbReference type="EMBL" id="PNIO01000032">
    <property type="protein sequence ID" value="PMP71300.1"/>
    <property type="molecule type" value="Genomic_DNA"/>
</dbReference>
<evidence type="ECO:0000313" key="15">
    <source>
        <dbReference type="Proteomes" id="UP000242288"/>
    </source>
</evidence>
<keyword evidence="9 12" id="KW-0460">Magnesium</keyword>
<evidence type="ECO:0000256" key="6">
    <source>
        <dbReference type="ARBA" id="ARBA00016919"/>
    </source>
</evidence>
<dbReference type="AlphaFoldDB" id="A0A2J6WLR3"/>
<accession>A0A2J6WLR3</accession>
<dbReference type="GO" id="GO:0004156">
    <property type="term" value="F:dihydropteroate synthase activity"/>
    <property type="evidence" value="ECO:0007669"/>
    <property type="project" value="UniProtKB-EC"/>
</dbReference>
<dbReference type="EC" id="2.5.1.15" evidence="5 12"/>
<dbReference type="UniPathway" id="UPA00077">
    <property type="reaction ID" value="UER00156"/>
</dbReference>
<dbReference type="NCBIfam" id="TIGR01496">
    <property type="entry name" value="DHPS"/>
    <property type="match status" value="1"/>
</dbReference>
<dbReference type="PROSITE" id="PS00793">
    <property type="entry name" value="DHPS_2"/>
    <property type="match status" value="1"/>
</dbReference>
<evidence type="ECO:0000256" key="5">
    <source>
        <dbReference type="ARBA" id="ARBA00012458"/>
    </source>
</evidence>
<dbReference type="PANTHER" id="PTHR20941">
    <property type="entry name" value="FOLATE SYNTHESIS PROTEINS"/>
    <property type="match status" value="1"/>
</dbReference>
<dbReference type="CDD" id="cd00739">
    <property type="entry name" value="DHPS"/>
    <property type="match status" value="1"/>
</dbReference>
<dbReference type="GO" id="GO:0005829">
    <property type="term" value="C:cytosol"/>
    <property type="evidence" value="ECO:0007669"/>
    <property type="project" value="TreeGrafter"/>
</dbReference>
<dbReference type="InterPro" id="IPR000489">
    <property type="entry name" value="Pterin-binding_dom"/>
</dbReference>
<comment type="similarity">
    <text evidence="4 12">Belongs to the DHPS family.</text>
</comment>
<evidence type="ECO:0000256" key="1">
    <source>
        <dbReference type="ARBA" id="ARBA00000012"/>
    </source>
</evidence>
<keyword evidence="7 12" id="KW-0808">Transferase</keyword>
<dbReference type="GO" id="GO:0046656">
    <property type="term" value="P:folic acid biosynthetic process"/>
    <property type="evidence" value="ECO:0007669"/>
    <property type="project" value="UniProtKB-KW"/>
</dbReference>
<comment type="catalytic activity">
    <reaction evidence="1">
        <text>(7,8-dihydropterin-6-yl)methyl diphosphate + 4-aminobenzoate = 7,8-dihydropteroate + diphosphate</text>
        <dbReference type="Rhea" id="RHEA:19949"/>
        <dbReference type="ChEBI" id="CHEBI:17836"/>
        <dbReference type="ChEBI" id="CHEBI:17839"/>
        <dbReference type="ChEBI" id="CHEBI:33019"/>
        <dbReference type="ChEBI" id="CHEBI:72950"/>
        <dbReference type="EC" id="2.5.1.15"/>
    </reaction>
</comment>
<evidence type="ECO:0000256" key="9">
    <source>
        <dbReference type="ARBA" id="ARBA00022842"/>
    </source>
</evidence>
<dbReference type="PROSITE" id="PS50972">
    <property type="entry name" value="PTERIN_BINDING"/>
    <property type="match status" value="1"/>
</dbReference>
<comment type="caution">
    <text evidence="14">The sequence shown here is derived from an EMBL/GenBank/DDBJ whole genome shotgun (WGS) entry which is preliminary data.</text>
</comment>
<proteinExistence type="inferred from homology"/>
<evidence type="ECO:0000256" key="12">
    <source>
        <dbReference type="RuleBase" id="RU361205"/>
    </source>
</evidence>
<comment type="pathway">
    <text evidence="3 12">Cofactor biosynthesis; tetrahydrofolate biosynthesis; 7,8-dihydrofolate from 2-amino-4-hydroxy-6-hydroxymethyl-7,8-dihydropteridine diphosphate and 4-aminobenzoate: step 1/2.</text>
</comment>
<evidence type="ECO:0000256" key="8">
    <source>
        <dbReference type="ARBA" id="ARBA00022723"/>
    </source>
</evidence>
<dbReference type="InterPro" id="IPR045031">
    <property type="entry name" value="DHP_synth-like"/>
</dbReference>
<dbReference type="Proteomes" id="UP000242288">
    <property type="component" value="Unassembled WGS sequence"/>
</dbReference>
<comment type="cofactor">
    <cofactor evidence="2 12">
        <name>Mg(2+)</name>
        <dbReference type="ChEBI" id="CHEBI:18420"/>
    </cofactor>
</comment>
<dbReference type="InterPro" id="IPR011005">
    <property type="entry name" value="Dihydropteroate_synth-like_sf"/>
</dbReference>
<dbReference type="GO" id="GO:0046872">
    <property type="term" value="F:metal ion binding"/>
    <property type="evidence" value="ECO:0007669"/>
    <property type="project" value="UniProtKB-KW"/>
</dbReference>
<comment type="function">
    <text evidence="12">Catalyzes the condensation of para-aminobenzoate (pABA) with 6-hydroxymethyl-7,8-dihydropterin diphosphate (DHPt-PP) to form 7,8-dihydropteroate (H2Pte), the immediate precursor of folate derivatives.</text>
</comment>
<dbReference type="GO" id="GO:0046654">
    <property type="term" value="P:tetrahydrofolate biosynthetic process"/>
    <property type="evidence" value="ECO:0007669"/>
    <property type="project" value="UniProtKB-UniPathway"/>
</dbReference>
<dbReference type="FunFam" id="3.20.20.20:FF:000006">
    <property type="entry name" value="Dihydropteroate synthase"/>
    <property type="match status" value="1"/>
</dbReference>
<feature type="domain" description="Pterin-binding" evidence="13">
    <location>
        <begin position="16"/>
        <end position="270"/>
    </location>
</feature>
<name>A0A2J6WLR3_9BACT</name>
<dbReference type="PANTHER" id="PTHR20941:SF1">
    <property type="entry name" value="FOLIC ACID SYNTHESIS PROTEIN FOL1"/>
    <property type="match status" value="1"/>
</dbReference>
<evidence type="ECO:0000256" key="2">
    <source>
        <dbReference type="ARBA" id="ARBA00001946"/>
    </source>
</evidence>
<organism evidence="14 15">
    <name type="scientific">Thermodesulfovibrio aggregans</name>
    <dbReference type="NCBI Taxonomy" id="86166"/>
    <lineage>
        <taxon>Bacteria</taxon>
        <taxon>Pseudomonadati</taxon>
        <taxon>Nitrospirota</taxon>
        <taxon>Thermodesulfovibrionia</taxon>
        <taxon>Thermodesulfovibrionales</taxon>
        <taxon>Thermodesulfovibrionaceae</taxon>
        <taxon>Thermodesulfovibrio</taxon>
    </lineage>
</organism>
<keyword evidence="8 12" id="KW-0479">Metal-binding</keyword>
<evidence type="ECO:0000256" key="3">
    <source>
        <dbReference type="ARBA" id="ARBA00004763"/>
    </source>
</evidence>
<evidence type="ECO:0000256" key="4">
    <source>
        <dbReference type="ARBA" id="ARBA00009503"/>
    </source>
</evidence>
<dbReference type="SUPFAM" id="SSF51717">
    <property type="entry name" value="Dihydropteroate synthetase-like"/>
    <property type="match status" value="1"/>
</dbReference>
<gene>
    <name evidence="14" type="primary">folP</name>
    <name evidence="14" type="ORF">C0186_03990</name>
</gene>
<dbReference type="Gene3D" id="3.20.20.20">
    <property type="entry name" value="Dihydropteroate synthase-like"/>
    <property type="match status" value="1"/>
</dbReference>
<evidence type="ECO:0000256" key="10">
    <source>
        <dbReference type="ARBA" id="ARBA00022909"/>
    </source>
</evidence>
<evidence type="ECO:0000256" key="11">
    <source>
        <dbReference type="ARBA" id="ARBA00030193"/>
    </source>
</evidence>
<dbReference type="InterPro" id="IPR006390">
    <property type="entry name" value="DHP_synth_dom"/>
</dbReference>
<keyword evidence="10 12" id="KW-0289">Folate biosynthesis</keyword>
<dbReference type="PROSITE" id="PS00792">
    <property type="entry name" value="DHPS_1"/>
    <property type="match status" value="1"/>
</dbReference>
<evidence type="ECO:0000256" key="7">
    <source>
        <dbReference type="ARBA" id="ARBA00022679"/>
    </source>
</evidence>
<evidence type="ECO:0000313" key="14">
    <source>
        <dbReference type="EMBL" id="PMP71300.1"/>
    </source>
</evidence>